<dbReference type="Proteomes" id="UP000177167">
    <property type="component" value="Unassembled WGS sequence"/>
</dbReference>
<evidence type="ECO:0000259" key="3">
    <source>
        <dbReference type="PROSITE" id="PS51464"/>
    </source>
</evidence>
<dbReference type="GO" id="GO:0004476">
    <property type="term" value="F:mannose-6-phosphate isomerase activity"/>
    <property type="evidence" value="ECO:0007669"/>
    <property type="project" value="InterPro"/>
</dbReference>
<dbReference type="InterPro" id="IPR046348">
    <property type="entry name" value="SIS_dom_sf"/>
</dbReference>
<dbReference type="PROSITE" id="PS51464">
    <property type="entry name" value="SIS"/>
    <property type="match status" value="1"/>
</dbReference>
<reference evidence="4 5" key="1">
    <citation type="journal article" date="2016" name="Nat. Commun.">
        <title>Thousands of microbial genomes shed light on interconnected biogeochemical processes in an aquifer system.</title>
        <authorList>
            <person name="Anantharaman K."/>
            <person name="Brown C.T."/>
            <person name="Hug L.A."/>
            <person name="Sharon I."/>
            <person name="Castelle C.J."/>
            <person name="Probst A.J."/>
            <person name="Thomas B.C."/>
            <person name="Singh A."/>
            <person name="Wilkins M.J."/>
            <person name="Karaoz U."/>
            <person name="Brodie E.L."/>
            <person name="Williams K.H."/>
            <person name="Hubbard S.S."/>
            <person name="Banfield J.F."/>
        </authorList>
    </citation>
    <scope>NUCLEOTIDE SEQUENCE [LARGE SCALE GENOMIC DNA]</scope>
</reference>
<dbReference type="InterPro" id="IPR019490">
    <property type="entry name" value="Glu6P/Mann6P_isomerase_C"/>
</dbReference>
<evidence type="ECO:0000256" key="2">
    <source>
        <dbReference type="ARBA" id="ARBA00023235"/>
    </source>
</evidence>
<dbReference type="Pfam" id="PF01380">
    <property type="entry name" value="SIS"/>
    <property type="match status" value="1"/>
</dbReference>
<protein>
    <recommendedName>
        <fullName evidence="3">SIS domain-containing protein</fullName>
    </recommendedName>
</protein>
<dbReference type="AlphaFoldDB" id="A0A1F8F649"/>
<evidence type="ECO:0000313" key="4">
    <source>
        <dbReference type="EMBL" id="OGN08624.1"/>
    </source>
</evidence>
<dbReference type="GO" id="GO:0004347">
    <property type="term" value="F:glucose-6-phosphate isomerase activity"/>
    <property type="evidence" value="ECO:0007669"/>
    <property type="project" value="InterPro"/>
</dbReference>
<accession>A0A1F8F649</accession>
<dbReference type="SUPFAM" id="SSF53697">
    <property type="entry name" value="SIS domain"/>
    <property type="match status" value="1"/>
</dbReference>
<dbReference type="GO" id="GO:0097367">
    <property type="term" value="F:carbohydrate derivative binding"/>
    <property type="evidence" value="ECO:0007669"/>
    <property type="project" value="InterPro"/>
</dbReference>
<keyword evidence="2" id="KW-0413">Isomerase</keyword>
<dbReference type="EMBL" id="MGJP01000058">
    <property type="protein sequence ID" value="OGN08624.1"/>
    <property type="molecule type" value="Genomic_DNA"/>
</dbReference>
<proteinExistence type="inferred from homology"/>
<gene>
    <name evidence="4" type="ORF">A3J46_02900</name>
</gene>
<feature type="domain" description="SIS" evidence="3">
    <location>
        <begin position="18"/>
        <end position="166"/>
    </location>
</feature>
<evidence type="ECO:0000313" key="5">
    <source>
        <dbReference type="Proteomes" id="UP000177167"/>
    </source>
</evidence>
<dbReference type="Pfam" id="PF10432">
    <property type="entry name" value="bact-PGI_C"/>
    <property type="match status" value="1"/>
</dbReference>
<comment type="caution">
    <text evidence="4">The sequence shown here is derived from an EMBL/GenBank/DDBJ whole genome shotgun (WGS) entry which is preliminary data.</text>
</comment>
<dbReference type="GO" id="GO:1901135">
    <property type="term" value="P:carbohydrate derivative metabolic process"/>
    <property type="evidence" value="ECO:0007669"/>
    <property type="project" value="InterPro"/>
</dbReference>
<evidence type="ECO:0000256" key="1">
    <source>
        <dbReference type="ARBA" id="ARBA00010523"/>
    </source>
</evidence>
<dbReference type="InterPro" id="IPR001347">
    <property type="entry name" value="SIS_dom"/>
</dbReference>
<organism evidence="4 5">
    <name type="scientific">Candidatus Yanofskybacteria bacterium RIFCSPHIGHO2_02_FULL_41_11</name>
    <dbReference type="NCBI Taxonomy" id="1802675"/>
    <lineage>
        <taxon>Bacteria</taxon>
        <taxon>Candidatus Yanofskyibacteriota</taxon>
    </lineage>
</organism>
<comment type="similarity">
    <text evidence="1">Belongs to the PGI/PMI family.</text>
</comment>
<dbReference type="GO" id="GO:0005975">
    <property type="term" value="P:carbohydrate metabolic process"/>
    <property type="evidence" value="ECO:0007669"/>
    <property type="project" value="InterPro"/>
</dbReference>
<sequence length="325" mass="36614">MRDQILNFPFQLSKGAEIARDIKIDKPFDKVVVCGMGGSIIPGMILLTYKEHKNKGPGVPVIIHNNYDLPSNVNVDDLVICVSWSGTTEETISSFETAVKRGIKPITITKGAKLGQLAKNNDTPLVVLPDQPTQPRFSVGYMVGSLFTVLGLEKELDVELYTENHENTGKELADKIGSATPLIYTSYSWRKLGALWKANFNETAKTPAYWNYMPILTHDELAVYARKNLPFHPIIFKDENDLPRYIRDLDAAIAILDKQEYNYSIVNLRGGQVLSGKVPDPLPLETILNNYILALWTSYYLAQKIGVDPEKIELIERYKELKKKN</sequence>
<dbReference type="Gene3D" id="3.40.50.10490">
    <property type="entry name" value="Glucose-6-phosphate isomerase like protein, domain 1"/>
    <property type="match status" value="2"/>
</dbReference>
<name>A0A1F8F649_9BACT</name>